<dbReference type="EMBL" id="JAAMPA010000002">
    <property type="protein sequence ID" value="NIH69467.1"/>
    <property type="molecule type" value="Genomic_DNA"/>
</dbReference>
<comment type="caution">
    <text evidence="11">The sequence shown here is derived from an EMBL/GenBank/DDBJ whole genome shotgun (WGS) entry which is preliminary data.</text>
</comment>
<reference evidence="10" key="4">
    <citation type="submission" date="2024-05" db="EMBL/GenBank/DDBJ databases">
        <authorList>
            <person name="Sun Q."/>
            <person name="Zhou Y."/>
        </authorList>
    </citation>
    <scope>NUCLEOTIDE SEQUENCE</scope>
    <source>
        <strain evidence="10">CGMCC 4.5581</strain>
    </source>
</reference>
<dbReference type="PANTHER" id="PTHR43806">
    <property type="entry name" value="PEPTIDASE S8"/>
    <property type="match status" value="1"/>
</dbReference>
<dbReference type="InterPro" id="IPR000209">
    <property type="entry name" value="Peptidase_S8/S53_dom"/>
</dbReference>
<feature type="region of interest" description="Disordered" evidence="8">
    <location>
        <begin position="1"/>
        <end position="23"/>
    </location>
</feature>
<dbReference type="PRINTS" id="PR00723">
    <property type="entry name" value="SUBTILISIN"/>
</dbReference>
<dbReference type="SUPFAM" id="SSF52743">
    <property type="entry name" value="Subtilisin-like"/>
    <property type="match status" value="1"/>
</dbReference>
<dbReference type="PROSITE" id="PS00136">
    <property type="entry name" value="SUBTILASE_ASP"/>
    <property type="match status" value="1"/>
</dbReference>
<evidence type="ECO:0000256" key="1">
    <source>
        <dbReference type="ARBA" id="ARBA00011073"/>
    </source>
</evidence>
<dbReference type="Pfam" id="PF00082">
    <property type="entry name" value="Peptidase_S8"/>
    <property type="match status" value="1"/>
</dbReference>
<comment type="similarity">
    <text evidence="1 6 7">Belongs to the peptidase S8 family.</text>
</comment>
<dbReference type="InterPro" id="IPR023827">
    <property type="entry name" value="Peptidase_S8_Asp-AS"/>
</dbReference>
<feature type="active site" description="Charge relay system" evidence="5 6">
    <location>
        <position position="440"/>
    </location>
</feature>
<feature type="active site" description="Charge relay system" evidence="5 6">
    <location>
        <position position="208"/>
    </location>
</feature>
<evidence type="ECO:0000259" key="9">
    <source>
        <dbReference type="Pfam" id="PF00082"/>
    </source>
</evidence>
<evidence type="ECO:0000256" key="8">
    <source>
        <dbReference type="SAM" id="MobiDB-lite"/>
    </source>
</evidence>
<evidence type="ECO:0000313" key="13">
    <source>
        <dbReference type="Proteomes" id="UP000648663"/>
    </source>
</evidence>
<organism evidence="11 12">
    <name type="scientific">Modestobacter marinus</name>
    <dbReference type="NCBI Taxonomy" id="477641"/>
    <lineage>
        <taxon>Bacteria</taxon>
        <taxon>Bacillati</taxon>
        <taxon>Actinomycetota</taxon>
        <taxon>Actinomycetes</taxon>
        <taxon>Geodermatophilales</taxon>
        <taxon>Geodermatophilaceae</taxon>
        <taxon>Modestobacter</taxon>
    </lineage>
</organism>
<evidence type="ECO:0000313" key="10">
    <source>
        <dbReference type="EMBL" id="GGL74077.1"/>
    </source>
</evidence>
<gene>
    <name evidence="11" type="ORF">FB380_003955</name>
    <name evidence="10" type="ORF">GCM10011589_32680</name>
</gene>
<reference evidence="11 12" key="3">
    <citation type="submission" date="2020-02" db="EMBL/GenBank/DDBJ databases">
        <title>Sequencing the genomes of 1000 actinobacteria strains.</title>
        <authorList>
            <person name="Klenk H.-P."/>
        </authorList>
    </citation>
    <scope>NUCLEOTIDE SEQUENCE [LARGE SCALE GENOMIC DNA]</scope>
    <source>
        <strain evidence="11 12">DSM 45201</strain>
    </source>
</reference>
<name>A0A846LPX8_9ACTN</name>
<dbReference type="PROSITE" id="PS00138">
    <property type="entry name" value="SUBTILASE_SER"/>
    <property type="match status" value="1"/>
</dbReference>
<evidence type="ECO:0000256" key="7">
    <source>
        <dbReference type="RuleBase" id="RU003355"/>
    </source>
</evidence>
<keyword evidence="4 6" id="KW-0720">Serine protease</keyword>
<dbReference type="PROSITE" id="PS51892">
    <property type="entry name" value="SUBTILASE"/>
    <property type="match status" value="1"/>
</dbReference>
<keyword evidence="3 6" id="KW-0378">Hydrolase</keyword>
<keyword evidence="2 6" id="KW-0645">Protease</keyword>
<reference evidence="13" key="2">
    <citation type="journal article" date="2019" name="Int. J. Syst. Evol. Microbiol.">
        <title>The Global Catalogue of Microorganisms (GCM) 10K type strain sequencing project: providing services to taxonomists for standard genome sequencing and annotation.</title>
        <authorList>
            <consortium name="The Broad Institute Genomics Platform"/>
            <consortium name="The Broad Institute Genome Sequencing Center for Infectious Disease"/>
            <person name="Wu L."/>
            <person name="Ma J."/>
        </authorList>
    </citation>
    <scope>NUCLEOTIDE SEQUENCE [LARGE SCALE GENOMIC DNA]</scope>
    <source>
        <strain evidence="13">CGMCC 4.5581</strain>
    </source>
</reference>
<feature type="active site" description="Charge relay system" evidence="5 6">
    <location>
        <position position="249"/>
    </location>
</feature>
<dbReference type="PANTHER" id="PTHR43806:SF11">
    <property type="entry name" value="CEREVISIN-RELATED"/>
    <property type="match status" value="1"/>
</dbReference>
<evidence type="ECO:0000313" key="11">
    <source>
        <dbReference type="EMBL" id="NIH69467.1"/>
    </source>
</evidence>
<dbReference type="InterPro" id="IPR036852">
    <property type="entry name" value="Peptidase_S8/S53_dom_sf"/>
</dbReference>
<keyword evidence="13" id="KW-1185">Reference proteome</keyword>
<dbReference type="AlphaFoldDB" id="A0A846LPX8"/>
<proteinExistence type="inferred from homology"/>
<dbReference type="Proteomes" id="UP000648663">
    <property type="component" value="Unassembled WGS sequence"/>
</dbReference>
<accession>A0A846LPX8</accession>
<sequence>MPRTTAPRTTTPRTTAVPRGTARSATRTLATGLALATALGVAALAPTAALAAPPASSGYVQGDLQNYAINVATANRGQVLKVERAVTAAGGTVVVSYAEIGVVIAQSDDTGFAAALRREKAVESVGATRTAAVAATDPTYEHSDPLARGESGNGRPAPRAERTPGIEDLTVAAADPREAEQWDMQAIGADQAHLVTDGSRDVLVAVLDSGIQGDHPDLAANIDTAASAGCLSGSPDASYASWQPTTSDHGTHVAGTVAAARNGVGIVGVAPGVRLSAVKVVNDDGFIYAEAAICGFMQAVATGADVTNNSYYIDPWQFWCDDSADQRAVKTAVDRAVQYSQDRGVVNVAAAGNSNVDLANKTVDSSSPNDTTPVTRPIDDDCLDIPAELDGVVTVASTDRSGAKSSFSNYGEGVIDVAAPGRAILSTVTGGGYGLKSGTSMASPHVAGVAALLKSAHPELSGTALTDLLYAQADDVPCPTGTTTCTGTPQVNGHFGEGRVDALEAVS</sequence>
<dbReference type="InterPro" id="IPR022398">
    <property type="entry name" value="Peptidase_S8_His-AS"/>
</dbReference>
<reference evidence="10" key="1">
    <citation type="journal article" date="2014" name="Int. J. Syst. Evol. Microbiol.">
        <title>Complete genome of a new Firmicutes species belonging to the dominant human colonic microbiota ('Ruminococcus bicirculans') reveals two chromosomes and a selective capacity to utilize plant glucans.</title>
        <authorList>
            <consortium name="NISC Comparative Sequencing Program"/>
            <person name="Wegmann U."/>
            <person name="Louis P."/>
            <person name="Goesmann A."/>
            <person name="Henrissat B."/>
            <person name="Duncan S.H."/>
            <person name="Flint H.J."/>
        </authorList>
    </citation>
    <scope>NUCLEOTIDE SEQUENCE</scope>
    <source>
        <strain evidence="10">CGMCC 4.5581</strain>
    </source>
</reference>
<dbReference type="InterPro" id="IPR015500">
    <property type="entry name" value="Peptidase_S8_subtilisin-rel"/>
</dbReference>
<feature type="region of interest" description="Disordered" evidence="8">
    <location>
        <begin position="137"/>
        <end position="165"/>
    </location>
</feature>
<dbReference type="Gene3D" id="3.40.50.200">
    <property type="entry name" value="Peptidase S8/S53 domain"/>
    <property type="match status" value="1"/>
</dbReference>
<evidence type="ECO:0000256" key="3">
    <source>
        <dbReference type="ARBA" id="ARBA00022801"/>
    </source>
</evidence>
<evidence type="ECO:0000256" key="6">
    <source>
        <dbReference type="PROSITE-ProRule" id="PRU01240"/>
    </source>
</evidence>
<feature type="domain" description="Peptidase S8/S53" evidence="9">
    <location>
        <begin position="200"/>
        <end position="498"/>
    </location>
</feature>
<dbReference type="GO" id="GO:0004252">
    <property type="term" value="F:serine-type endopeptidase activity"/>
    <property type="evidence" value="ECO:0007669"/>
    <property type="project" value="UniProtKB-UniRule"/>
</dbReference>
<protein>
    <submittedName>
        <fullName evidence="10">Peptidase S8</fullName>
    </submittedName>
    <submittedName>
        <fullName evidence="11">Subtilisin family serine protease</fullName>
    </submittedName>
</protein>
<evidence type="ECO:0000256" key="5">
    <source>
        <dbReference type="PIRSR" id="PIRSR615500-1"/>
    </source>
</evidence>
<evidence type="ECO:0000256" key="4">
    <source>
        <dbReference type="ARBA" id="ARBA00022825"/>
    </source>
</evidence>
<dbReference type="EMBL" id="BMMI01000006">
    <property type="protein sequence ID" value="GGL74077.1"/>
    <property type="molecule type" value="Genomic_DNA"/>
</dbReference>
<dbReference type="InterPro" id="IPR023828">
    <property type="entry name" value="Peptidase_S8_Ser-AS"/>
</dbReference>
<dbReference type="Proteomes" id="UP000552836">
    <property type="component" value="Unassembled WGS sequence"/>
</dbReference>
<dbReference type="InterPro" id="IPR050131">
    <property type="entry name" value="Peptidase_S8_subtilisin-like"/>
</dbReference>
<evidence type="ECO:0000256" key="2">
    <source>
        <dbReference type="ARBA" id="ARBA00022670"/>
    </source>
</evidence>
<dbReference type="PROSITE" id="PS00137">
    <property type="entry name" value="SUBTILASE_HIS"/>
    <property type="match status" value="1"/>
</dbReference>
<dbReference type="RefSeq" id="WP_166756962.1">
    <property type="nucleotide sequence ID" value="NZ_BAABJU010000020.1"/>
</dbReference>
<evidence type="ECO:0000313" key="12">
    <source>
        <dbReference type="Proteomes" id="UP000552836"/>
    </source>
</evidence>
<dbReference type="GO" id="GO:0006508">
    <property type="term" value="P:proteolysis"/>
    <property type="evidence" value="ECO:0007669"/>
    <property type="project" value="UniProtKB-KW"/>
</dbReference>